<dbReference type="Proteomes" id="UP000594262">
    <property type="component" value="Unplaced"/>
</dbReference>
<organism evidence="3 4">
    <name type="scientific">Clytia hemisphaerica</name>
    <dbReference type="NCBI Taxonomy" id="252671"/>
    <lineage>
        <taxon>Eukaryota</taxon>
        <taxon>Metazoa</taxon>
        <taxon>Cnidaria</taxon>
        <taxon>Hydrozoa</taxon>
        <taxon>Hydroidolina</taxon>
        <taxon>Leptothecata</taxon>
        <taxon>Obeliida</taxon>
        <taxon>Clytiidae</taxon>
        <taxon>Clytia</taxon>
    </lineage>
</organism>
<protein>
    <recommendedName>
        <fullName evidence="5">Cnidarian restricted protein</fullName>
    </recommendedName>
</protein>
<evidence type="ECO:0000313" key="4">
    <source>
        <dbReference type="Proteomes" id="UP000594262"/>
    </source>
</evidence>
<evidence type="ECO:0000313" key="3">
    <source>
        <dbReference type="EnsemblMetazoa" id="CLYHEMP018731.1"/>
    </source>
</evidence>
<feature type="region of interest" description="Disordered" evidence="1">
    <location>
        <begin position="86"/>
        <end position="110"/>
    </location>
</feature>
<sequence>MFFLNVKLTFFVLSLGAFQFTIEIKTDGKLVFDEQSLDEGYDERIIKDSTEESIGMNKLLISEREIYDIDADEAIQWKDEETVQLDGDKEKRKQKQRQQRRRTTTMKPPEISREFGRLQCQNTVERRCRILFIESEFRLVCENINVLRCN</sequence>
<feature type="signal peptide" evidence="2">
    <location>
        <begin position="1"/>
        <end position="16"/>
    </location>
</feature>
<name>A0A7M5X724_9CNID</name>
<keyword evidence="4" id="KW-1185">Reference proteome</keyword>
<keyword evidence="2" id="KW-0732">Signal</keyword>
<evidence type="ECO:0000256" key="2">
    <source>
        <dbReference type="SAM" id="SignalP"/>
    </source>
</evidence>
<evidence type="ECO:0000256" key="1">
    <source>
        <dbReference type="SAM" id="MobiDB-lite"/>
    </source>
</evidence>
<evidence type="ECO:0008006" key="5">
    <source>
        <dbReference type="Google" id="ProtNLM"/>
    </source>
</evidence>
<proteinExistence type="predicted"/>
<reference evidence="3" key="1">
    <citation type="submission" date="2021-01" db="UniProtKB">
        <authorList>
            <consortium name="EnsemblMetazoa"/>
        </authorList>
    </citation>
    <scope>IDENTIFICATION</scope>
</reference>
<accession>A0A7M5X724</accession>
<feature type="compositionally biased region" description="Basic residues" evidence="1">
    <location>
        <begin position="92"/>
        <end position="104"/>
    </location>
</feature>
<feature type="chain" id="PRO_5029721462" description="Cnidarian restricted protein" evidence="2">
    <location>
        <begin position="17"/>
        <end position="150"/>
    </location>
</feature>
<dbReference type="EnsemblMetazoa" id="CLYHEMT018731.1">
    <property type="protein sequence ID" value="CLYHEMP018731.1"/>
    <property type="gene ID" value="CLYHEMG018731"/>
</dbReference>
<dbReference type="AlphaFoldDB" id="A0A7M5X724"/>